<proteinExistence type="predicted"/>
<dbReference type="EMBL" id="CM055747">
    <property type="protein sequence ID" value="KAJ7996661.1"/>
    <property type="molecule type" value="Genomic_DNA"/>
</dbReference>
<organism evidence="1 2">
    <name type="scientific">Dallia pectoralis</name>
    <name type="common">Alaska blackfish</name>
    <dbReference type="NCBI Taxonomy" id="75939"/>
    <lineage>
        <taxon>Eukaryota</taxon>
        <taxon>Metazoa</taxon>
        <taxon>Chordata</taxon>
        <taxon>Craniata</taxon>
        <taxon>Vertebrata</taxon>
        <taxon>Euteleostomi</taxon>
        <taxon>Actinopterygii</taxon>
        <taxon>Neopterygii</taxon>
        <taxon>Teleostei</taxon>
        <taxon>Protacanthopterygii</taxon>
        <taxon>Esociformes</taxon>
        <taxon>Umbridae</taxon>
        <taxon>Dallia</taxon>
    </lineage>
</organism>
<keyword evidence="2" id="KW-1185">Reference proteome</keyword>
<accession>A0ACC2FZE2</accession>
<sequence>MNLGGAEKRKMDSKLLKPLVEKRRRERINKSLENLRTLLLQNPQHQQVTQRRLEKSEILEHTVLFLKNTCDSDRKTAEGRKQQSPFQDGMSACLERGLHFLGHDREGVRLEEALNNILSSGLNSHACVSTKVLAKAHPSNSSPRTSDRQFSSLRTIQESHTKPQLSALSGYMSHSHRASLQQTHRDTEKEAHSQNFSTSRSVWRPWP</sequence>
<protein>
    <submittedName>
        <fullName evidence="1">Uncharacterized protein</fullName>
    </submittedName>
</protein>
<name>A0ACC2FZE2_DALPE</name>
<reference evidence="1" key="1">
    <citation type="submission" date="2021-05" db="EMBL/GenBank/DDBJ databases">
        <authorList>
            <person name="Pan Q."/>
            <person name="Jouanno E."/>
            <person name="Zahm M."/>
            <person name="Klopp C."/>
            <person name="Cabau C."/>
            <person name="Louis A."/>
            <person name="Berthelot C."/>
            <person name="Parey E."/>
            <person name="Roest Crollius H."/>
            <person name="Montfort J."/>
            <person name="Robinson-Rechavi M."/>
            <person name="Bouchez O."/>
            <person name="Lampietro C."/>
            <person name="Lopez Roques C."/>
            <person name="Donnadieu C."/>
            <person name="Postlethwait J."/>
            <person name="Bobe J."/>
            <person name="Dillon D."/>
            <person name="Chandos A."/>
            <person name="von Hippel F."/>
            <person name="Guiguen Y."/>
        </authorList>
    </citation>
    <scope>NUCLEOTIDE SEQUENCE</scope>
    <source>
        <strain evidence="1">YG-Jan2019</strain>
    </source>
</reference>
<dbReference type="Proteomes" id="UP001157502">
    <property type="component" value="Chromosome 20"/>
</dbReference>
<evidence type="ECO:0000313" key="1">
    <source>
        <dbReference type="EMBL" id="KAJ7996661.1"/>
    </source>
</evidence>
<comment type="caution">
    <text evidence="1">The sequence shown here is derived from an EMBL/GenBank/DDBJ whole genome shotgun (WGS) entry which is preliminary data.</text>
</comment>
<evidence type="ECO:0000313" key="2">
    <source>
        <dbReference type="Proteomes" id="UP001157502"/>
    </source>
</evidence>
<gene>
    <name evidence="1" type="ORF">DPEC_G00239350</name>
</gene>